<dbReference type="InterPro" id="IPR013783">
    <property type="entry name" value="Ig-like_fold"/>
</dbReference>
<dbReference type="SUPFAM" id="SSF49354">
    <property type="entry name" value="PapD-like"/>
    <property type="match status" value="1"/>
</dbReference>
<dbReference type="GO" id="GO:0030288">
    <property type="term" value="C:outer membrane-bounded periplasmic space"/>
    <property type="evidence" value="ECO:0007669"/>
    <property type="project" value="InterPro"/>
</dbReference>
<organism evidence="3 4">
    <name type="scientific">Paracoccus aminovorans</name>
    <dbReference type="NCBI Taxonomy" id="34004"/>
    <lineage>
        <taxon>Bacteria</taxon>
        <taxon>Pseudomonadati</taxon>
        <taxon>Pseudomonadota</taxon>
        <taxon>Alphaproteobacteria</taxon>
        <taxon>Rhodobacterales</taxon>
        <taxon>Paracoccaceae</taxon>
        <taxon>Paracoccus</taxon>
    </lineage>
</organism>
<dbReference type="OrthoDB" id="511700at2"/>
<dbReference type="PANTHER" id="PTHR30251">
    <property type="entry name" value="PILUS ASSEMBLY CHAPERONE"/>
    <property type="match status" value="1"/>
</dbReference>
<protein>
    <submittedName>
        <fullName evidence="3">Fimbrial chaperone protein</fullName>
    </submittedName>
</protein>
<dbReference type="InterPro" id="IPR008962">
    <property type="entry name" value="PapD-like_sf"/>
</dbReference>
<evidence type="ECO:0000259" key="2">
    <source>
        <dbReference type="Pfam" id="PF00345"/>
    </source>
</evidence>
<keyword evidence="4" id="KW-1185">Reference proteome</keyword>
<gene>
    <name evidence="3" type="ORF">SAMN04488021_11063</name>
</gene>
<dbReference type="STRING" id="34004.SAMN04488021_11063"/>
<dbReference type="EMBL" id="FOPU01000010">
    <property type="protein sequence ID" value="SFH40710.1"/>
    <property type="molecule type" value="Genomic_DNA"/>
</dbReference>
<evidence type="ECO:0000256" key="1">
    <source>
        <dbReference type="SAM" id="SignalP"/>
    </source>
</evidence>
<feature type="signal peptide" evidence="1">
    <location>
        <begin position="1"/>
        <end position="24"/>
    </location>
</feature>
<feature type="chain" id="PRO_5010384760" evidence="1">
    <location>
        <begin position="25"/>
        <end position="237"/>
    </location>
</feature>
<reference evidence="3 4" key="1">
    <citation type="submission" date="2016-10" db="EMBL/GenBank/DDBJ databases">
        <authorList>
            <person name="de Groot N.N."/>
        </authorList>
    </citation>
    <scope>NUCLEOTIDE SEQUENCE [LARGE SCALE GENOMIC DNA]</scope>
    <source>
        <strain evidence="3 4">DSM 8537</strain>
    </source>
</reference>
<dbReference type="Proteomes" id="UP000183635">
    <property type="component" value="Unassembled WGS sequence"/>
</dbReference>
<keyword evidence="1" id="KW-0732">Signal</keyword>
<dbReference type="Pfam" id="PF00345">
    <property type="entry name" value="PapD_N"/>
    <property type="match status" value="1"/>
</dbReference>
<dbReference type="InterPro" id="IPR016147">
    <property type="entry name" value="Pili_assmbl_chaperone_N"/>
</dbReference>
<dbReference type="InterPro" id="IPR050643">
    <property type="entry name" value="Periplasmic_pilus_chap"/>
</dbReference>
<proteinExistence type="predicted"/>
<sequence>MFDLFRRGLLAAAVALALPGAAVAEGLRVSPVTLDIPAPGAAATLTLRNEGRQPITVQARSFRWTQSGGQEQLRRSGDVVISPPATRLPPGATQTIRVVRTAKSPVRGEEAYRVVINEVPDQGRRRNGSVALATELRIPVFFTARGARNPEVAWSLRNAGGATYLVGQNRGDTRLRLADLRLSGASGASVKRPGLMGYVLGGATMQWPVAPAGRLGGGASLKAATNFGALDARVPAR</sequence>
<accession>A0A1I2ZSN0</accession>
<name>A0A1I2ZSN0_9RHOB</name>
<evidence type="ECO:0000313" key="3">
    <source>
        <dbReference type="EMBL" id="SFH40710.1"/>
    </source>
</evidence>
<dbReference type="AlphaFoldDB" id="A0A1I2ZSN0"/>
<evidence type="ECO:0000313" key="4">
    <source>
        <dbReference type="Proteomes" id="UP000183635"/>
    </source>
</evidence>
<dbReference type="Gene3D" id="2.60.40.10">
    <property type="entry name" value="Immunoglobulins"/>
    <property type="match status" value="1"/>
</dbReference>
<dbReference type="PANTHER" id="PTHR30251:SF4">
    <property type="entry name" value="SLR1668 PROTEIN"/>
    <property type="match status" value="1"/>
</dbReference>
<dbReference type="GO" id="GO:0071555">
    <property type="term" value="P:cell wall organization"/>
    <property type="evidence" value="ECO:0007669"/>
    <property type="project" value="InterPro"/>
</dbReference>
<feature type="domain" description="Pili assembly chaperone N-terminal" evidence="2">
    <location>
        <begin position="27"/>
        <end position="142"/>
    </location>
</feature>
<dbReference type="RefSeq" id="WP_074967047.1">
    <property type="nucleotide sequence ID" value="NZ_CBCRYP010000014.1"/>
</dbReference>